<dbReference type="InterPro" id="IPR015424">
    <property type="entry name" value="PyrdxlP-dep_Trfase"/>
</dbReference>
<dbReference type="InterPro" id="IPR015421">
    <property type="entry name" value="PyrdxlP-dep_Trfase_major"/>
</dbReference>
<dbReference type="GO" id="GO:0006567">
    <property type="term" value="P:L-threonine catabolic process"/>
    <property type="evidence" value="ECO:0007669"/>
    <property type="project" value="TreeGrafter"/>
</dbReference>
<dbReference type="PIRSF" id="PIRSF017617">
    <property type="entry name" value="Thr_aldolase"/>
    <property type="match status" value="1"/>
</dbReference>
<feature type="modified residue" description="N6-(pyridoxal phosphate)lysine" evidence="4">
    <location>
        <position position="154"/>
    </location>
</feature>
<reference evidence="6 7" key="1">
    <citation type="journal article" date="2019" name="Nat. Microbiol.">
        <title>Mediterranean grassland soil C-N compound turnover is dependent on rainfall and depth, and is mediated by genomically divergent microorganisms.</title>
        <authorList>
            <person name="Diamond S."/>
            <person name="Andeer P.F."/>
            <person name="Li Z."/>
            <person name="Crits-Christoph A."/>
            <person name="Burstein D."/>
            <person name="Anantharaman K."/>
            <person name="Lane K.R."/>
            <person name="Thomas B.C."/>
            <person name="Pan C."/>
            <person name="Northen T.R."/>
            <person name="Banfield J.F."/>
        </authorList>
    </citation>
    <scope>NUCLEOTIDE SEQUENCE [LARGE SCALE GENOMIC DNA]</scope>
    <source>
        <strain evidence="6">WS_9</strain>
    </source>
</reference>
<dbReference type="EMBL" id="VBOZ01000027">
    <property type="protein sequence ID" value="TMQ64099.1"/>
    <property type="molecule type" value="Genomic_DNA"/>
</dbReference>
<keyword evidence="6" id="KW-0808">Transferase</keyword>
<evidence type="ECO:0000256" key="3">
    <source>
        <dbReference type="ARBA" id="ARBA00022898"/>
    </source>
</evidence>
<evidence type="ECO:0000313" key="7">
    <source>
        <dbReference type="Proteomes" id="UP000317691"/>
    </source>
</evidence>
<dbReference type="InterPro" id="IPR015422">
    <property type="entry name" value="PyrdxlP-dep_Trfase_small"/>
</dbReference>
<keyword evidence="6" id="KW-0032">Aminotransferase</keyword>
<dbReference type="GO" id="GO:0006545">
    <property type="term" value="P:glycine biosynthetic process"/>
    <property type="evidence" value="ECO:0007669"/>
    <property type="project" value="TreeGrafter"/>
</dbReference>
<dbReference type="GO" id="GO:0005829">
    <property type="term" value="C:cytosol"/>
    <property type="evidence" value="ECO:0007669"/>
    <property type="project" value="TreeGrafter"/>
</dbReference>
<dbReference type="InterPro" id="IPR023603">
    <property type="entry name" value="Low_specificity_L-TA-like"/>
</dbReference>
<evidence type="ECO:0000256" key="1">
    <source>
        <dbReference type="ARBA" id="ARBA00001933"/>
    </source>
</evidence>
<evidence type="ECO:0000259" key="5">
    <source>
        <dbReference type="Pfam" id="PF01212"/>
    </source>
</evidence>
<comment type="similarity">
    <text evidence="2">Belongs to the threonine aldolase family.</text>
</comment>
<dbReference type="PANTHER" id="PTHR48097:SF9">
    <property type="entry name" value="L-THREONINE ALDOLASE"/>
    <property type="match status" value="1"/>
</dbReference>
<dbReference type="Proteomes" id="UP000317691">
    <property type="component" value="Unassembled WGS sequence"/>
</dbReference>
<dbReference type="NCBIfam" id="NF041359">
    <property type="entry name" value="GntG_guanitoxin"/>
    <property type="match status" value="1"/>
</dbReference>
<dbReference type="InterPro" id="IPR001597">
    <property type="entry name" value="ArAA_b-elim_lyase/Thr_aldolase"/>
</dbReference>
<evidence type="ECO:0000256" key="4">
    <source>
        <dbReference type="PIRSR" id="PIRSR017617-1"/>
    </source>
</evidence>
<sequence length="304" mass="31993">MLGKEASLFVPSGCMGNEVSVSIQTKRGDAILLHRDSHLVLTEAAAITELLGRKYHRIDGDRGRMQPEEVSATLAASAAGPGTIAMVEVENTVNWGNGSIYPLPQLEAIGKAAHGRGLPVHLDGARLWNASAATGISLSTYAAVADTVMVCYSKGLGAPIGSAIAGTKAAVQEARLARKMFGGGMRQVGVVAAAALHGLKYHRDRLPEDHRRARSLAEAIAATPGLCLDPREIETNIVIAQIEEPHDRIHAFVAAVESEGVRLTPFGGPGRFRAVTHMDVDDAGIERAIAAIRRAAASVLKAQP</sequence>
<dbReference type="GO" id="GO:0008483">
    <property type="term" value="F:transaminase activity"/>
    <property type="evidence" value="ECO:0007669"/>
    <property type="project" value="UniProtKB-KW"/>
</dbReference>
<dbReference type="Gene3D" id="3.40.640.10">
    <property type="entry name" value="Type I PLP-dependent aspartate aminotransferase-like (Major domain)"/>
    <property type="match status" value="1"/>
</dbReference>
<dbReference type="SUPFAM" id="SSF53383">
    <property type="entry name" value="PLP-dependent transferases"/>
    <property type="match status" value="1"/>
</dbReference>
<feature type="domain" description="Aromatic amino acid beta-eliminating lyase/threonine aldolase" evidence="5">
    <location>
        <begin position="1"/>
        <end position="241"/>
    </location>
</feature>
<evidence type="ECO:0000256" key="2">
    <source>
        <dbReference type="ARBA" id="ARBA00006966"/>
    </source>
</evidence>
<name>A0A538TKF2_UNCEI</name>
<accession>A0A538TKF2</accession>
<comment type="caution">
    <text evidence="6">The sequence shown here is derived from an EMBL/GenBank/DDBJ whole genome shotgun (WGS) entry which is preliminary data.</text>
</comment>
<dbReference type="AlphaFoldDB" id="A0A538TKF2"/>
<dbReference type="Pfam" id="PF01212">
    <property type="entry name" value="Beta_elim_lyase"/>
    <property type="match status" value="1"/>
</dbReference>
<evidence type="ECO:0000313" key="6">
    <source>
        <dbReference type="EMBL" id="TMQ64099.1"/>
    </source>
</evidence>
<keyword evidence="3" id="KW-0663">Pyridoxal phosphate</keyword>
<gene>
    <name evidence="6" type="ORF">E6K79_08380</name>
</gene>
<dbReference type="Gene3D" id="3.90.1150.10">
    <property type="entry name" value="Aspartate Aminotransferase, domain 1"/>
    <property type="match status" value="1"/>
</dbReference>
<protein>
    <submittedName>
        <fullName evidence="6">Aminotransferase class I/II-fold pyridoxal phosphate-dependent enzyme</fullName>
    </submittedName>
</protein>
<comment type="cofactor">
    <cofactor evidence="1">
        <name>pyridoxal 5'-phosphate</name>
        <dbReference type="ChEBI" id="CHEBI:597326"/>
    </cofactor>
</comment>
<dbReference type="GO" id="GO:0008732">
    <property type="term" value="F:L-allo-threonine aldolase activity"/>
    <property type="evidence" value="ECO:0007669"/>
    <property type="project" value="TreeGrafter"/>
</dbReference>
<organism evidence="6 7">
    <name type="scientific">Eiseniibacteriota bacterium</name>
    <dbReference type="NCBI Taxonomy" id="2212470"/>
    <lineage>
        <taxon>Bacteria</taxon>
        <taxon>Candidatus Eiseniibacteriota</taxon>
    </lineage>
</organism>
<proteinExistence type="inferred from homology"/>
<dbReference type="PANTHER" id="PTHR48097">
    <property type="entry name" value="L-THREONINE ALDOLASE-RELATED"/>
    <property type="match status" value="1"/>
</dbReference>